<feature type="region of interest" description="Disordered" evidence="1">
    <location>
        <begin position="29"/>
        <end position="59"/>
    </location>
</feature>
<dbReference type="AlphaFoldDB" id="W6U0J3"/>
<feature type="signal peptide" evidence="2">
    <location>
        <begin position="1"/>
        <end position="21"/>
    </location>
</feature>
<feature type="compositionally biased region" description="Basic and acidic residues" evidence="1">
    <location>
        <begin position="112"/>
        <end position="143"/>
    </location>
</feature>
<feature type="chain" id="PRO_5004882445" evidence="2">
    <location>
        <begin position="22"/>
        <end position="180"/>
    </location>
</feature>
<keyword evidence="4" id="KW-1185">Reference proteome</keyword>
<feature type="compositionally biased region" description="Acidic residues" evidence="1">
    <location>
        <begin position="144"/>
        <end position="160"/>
    </location>
</feature>
<dbReference type="PROSITE" id="PS51257">
    <property type="entry name" value="PROKAR_LIPOPROTEIN"/>
    <property type="match status" value="1"/>
</dbReference>
<keyword evidence="2" id="KW-0732">Signal</keyword>
<dbReference type="EMBL" id="APAU02000495">
    <property type="protein sequence ID" value="EUB53941.1"/>
    <property type="molecule type" value="Genomic_DNA"/>
</dbReference>
<evidence type="ECO:0000313" key="4">
    <source>
        <dbReference type="Proteomes" id="UP000019149"/>
    </source>
</evidence>
<reference evidence="3 4" key="1">
    <citation type="journal article" date="2013" name="Nat. Genet.">
        <title>The genome of the hydatid tapeworm Echinococcus granulosus.</title>
        <authorList>
            <person name="Zheng H."/>
            <person name="Zhang W."/>
            <person name="Zhang L."/>
            <person name="Zhang Z."/>
            <person name="Li J."/>
            <person name="Lu G."/>
            <person name="Zhu Y."/>
            <person name="Wang Y."/>
            <person name="Huang Y."/>
            <person name="Liu J."/>
            <person name="Kang H."/>
            <person name="Chen J."/>
            <person name="Wang L."/>
            <person name="Chen A."/>
            <person name="Yu S."/>
            <person name="Gao Z."/>
            <person name="Jin L."/>
            <person name="Gu W."/>
            <person name="Wang Z."/>
            <person name="Zhao L."/>
            <person name="Shi B."/>
            <person name="Wen H."/>
            <person name="Lin R."/>
            <person name="Jones M.K."/>
            <person name="Brejova B."/>
            <person name="Vinar T."/>
            <person name="Zhao G."/>
            <person name="McManus D.P."/>
            <person name="Chen Z."/>
            <person name="Zhou Y."/>
            <person name="Wang S."/>
        </authorList>
    </citation>
    <scope>NUCLEOTIDE SEQUENCE [LARGE SCALE GENOMIC DNA]</scope>
</reference>
<gene>
    <name evidence="3" type="ORF">EGR_11201</name>
</gene>
<evidence type="ECO:0000313" key="3">
    <source>
        <dbReference type="EMBL" id="EUB53941.1"/>
    </source>
</evidence>
<dbReference type="KEGG" id="egl:EGR_11201"/>
<organism evidence="3 4">
    <name type="scientific">Echinococcus granulosus</name>
    <name type="common">Hydatid tapeworm</name>
    <dbReference type="NCBI Taxonomy" id="6210"/>
    <lineage>
        <taxon>Eukaryota</taxon>
        <taxon>Metazoa</taxon>
        <taxon>Spiralia</taxon>
        <taxon>Lophotrochozoa</taxon>
        <taxon>Platyhelminthes</taxon>
        <taxon>Cestoda</taxon>
        <taxon>Eucestoda</taxon>
        <taxon>Cyclophyllidea</taxon>
        <taxon>Taeniidae</taxon>
        <taxon>Echinococcus</taxon>
        <taxon>Echinococcus granulosus group</taxon>
    </lineage>
</organism>
<dbReference type="CTD" id="36346914"/>
<dbReference type="RefSeq" id="XP_024345137.1">
    <property type="nucleotide sequence ID" value="XM_024500448.1"/>
</dbReference>
<accession>W6U0J3</accession>
<comment type="caution">
    <text evidence="3">The sequence shown here is derived from an EMBL/GenBank/DDBJ whole genome shotgun (WGS) entry which is preliminary data.</text>
</comment>
<dbReference type="GeneID" id="36346914"/>
<protein>
    <submittedName>
        <fullName evidence="3">Uncharacterized protein</fullName>
    </submittedName>
</protein>
<evidence type="ECO:0000256" key="1">
    <source>
        <dbReference type="SAM" id="MobiDB-lite"/>
    </source>
</evidence>
<evidence type="ECO:0000256" key="2">
    <source>
        <dbReference type="SAM" id="SignalP"/>
    </source>
</evidence>
<proteinExistence type="predicted"/>
<feature type="compositionally biased region" description="Basic and acidic residues" evidence="1">
    <location>
        <begin position="32"/>
        <end position="42"/>
    </location>
</feature>
<name>W6U0J3_ECHGR</name>
<sequence>MKTLLFLLTLSAILLVACTKARPYTTPIATQLRDERGEESSGKDAVSQADGHDEQDDNEDYDVFIYDSYNDTVKADAQEVEETEAAEEYDEAYYDDEWYAKYAPVYVDFEEKKEGDKDKEDEREGLTFDDARYTQHTPAYKEEEEKEETEAAEEYDEAYYDDEWYAKYAPVYVQSDENEE</sequence>
<feature type="region of interest" description="Disordered" evidence="1">
    <location>
        <begin position="112"/>
        <end position="160"/>
    </location>
</feature>
<dbReference type="Proteomes" id="UP000019149">
    <property type="component" value="Unassembled WGS sequence"/>
</dbReference>